<protein>
    <recommendedName>
        <fullName evidence="10">Dual-specificity RNA pseudouridine synthase RluA</fullName>
        <ecNumber evidence="8">5.4.99.28</ecNumber>
        <ecNumber evidence="9">5.4.99.29</ecNumber>
    </recommendedName>
    <alternativeName>
        <fullName evidence="11">23S rRNA pseudouridine(746) synthase</fullName>
    </alternativeName>
    <alternativeName>
        <fullName evidence="14">Ribosomal large subunit pseudouridine synthase A</fullName>
    </alternativeName>
    <alternativeName>
        <fullName evidence="13">rRNA pseudouridylate synthase A</fullName>
    </alternativeName>
    <alternativeName>
        <fullName evidence="15">rRNA-uridine isomerase A</fullName>
    </alternativeName>
    <alternativeName>
        <fullName evidence="12">tRNA pseudouridine(32) synthase</fullName>
    </alternativeName>
</protein>
<dbReference type="PANTHER" id="PTHR21600">
    <property type="entry name" value="MITOCHONDRIAL RNA PSEUDOURIDINE SYNTHASE"/>
    <property type="match status" value="1"/>
</dbReference>
<dbReference type="GO" id="GO:0000455">
    <property type="term" value="P:enzyme-directed rRNA pseudouridine synthesis"/>
    <property type="evidence" value="ECO:0007669"/>
    <property type="project" value="TreeGrafter"/>
</dbReference>
<name>A0A840WQ67_9RHOB</name>
<dbReference type="InterPro" id="IPR006224">
    <property type="entry name" value="PsdUridine_synth_RluA-like_CS"/>
</dbReference>
<evidence type="ECO:0000256" key="11">
    <source>
        <dbReference type="ARBA" id="ARBA00041266"/>
    </source>
</evidence>
<dbReference type="EC" id="5.4.99.28" evidence="8"/>
<comment type="catalytic activity">
    <reaction evidence="6">
        <text>uridine(746) in 23S rRNA = pseudouridine(746) in 23S rRNA</text>
        <dbReference type="Rhea" id="RHEA:42548"/>
        <dbReference type="Rhea" id="RHEA-COMP:10109"/>
        <dbReference type="Rhea" id="RHEA-COMP:10110"/>
        <dbReference type="ChEBI" id="CHEBI:65314"/>
        <dbReference type="ChEBI" id="CHEBI:65315"/>
        <dbReference type="EC" id="5.4.99.29"/>
    </reaction>
</comment>
<dbReference type="GO" id="GO:0160151">
    <property type="term" value="F:tRNA pseudouridine(32) synthase activity"/>
    <property type="evidence" value="ECO:0007669"/>
    <property type="project" value="UniProtKB-EC"/>
</dbReference>
<evidence type="ECO:0000256" key="13">
    <source>
        <dbReference type="ARBA" id="ARBA00042844"/>
    </source>
</evidence>
<evidence type="ECO:0000259" key="16">
    <source>
        <dbReference type="Pfam" id="PF00849"/>
    </source>
</evidence>
<dbReference type="InterPro" id="IPR020103">
    <property type="entry name" value="PsdUridine_synth_cat_dom_sf"/>
</dbReference>
<dbReference type="RefSeq" id="WP_425502820.1">
    <property type="nucleotide sequence ID" value="NZ_JACIJS010000015.1"/>
</dbReference>
<evidence type="ECO:0000256" key="15">
    <source>
        <dbReference type="ARBA" id="ARBA00043143"/>
    </source>
</evidence>
<evidence type="ECO:0000256" key="4">
    <source>
        <dbReference type="ARBA" id="ARBA00023235"/>
    </source>
</evidence>
<feature type="domain" description="Pseudouridine synthase RsuA/RluA-like" evidence="16">
    <location>
        <begin position="25"/>
        <end position="170"/>
    </location>
</feature>
<evidence type="ECO:0000256" key="2">
    <source>
        <dbReference type="ARBA" id="ARBA00022552"/>
    </source>
</evidence>
<dbReference type="GO" id="GO:0003723">
    <property type="term" value="F:RNA binding"/>
    <property type="evidence" value="ECO:0007669"/>
    <property type="project" value="InterPro"/>
</dbReference>
<keyword evidence="3" id="KW-0819">tRNA processing</keyword>
<dbReference type="Proteomes" id="UP000553766">
    <property type="component" value="Unassembled WGS sequence"/>
</dbReference>
<dbReference type="InterPro" id="IPR006145">
    <property type="entry name" value="PsdUridine_synth_RsuA/RluA"/>
</dbReference>
<evidence type="ECO:0000256" key="7">
    <source>
        <dbReference type="ARBA" id="ARBA00037305"/>
    </source>
</evidence>
<comment type="caution">
    <text evidence="17">The sequence shown here is derived from an EMBL/GenBank/DDBJ whole genome shotgun (WGS) entry which is preliminary data.</text>
</comment>
<accession>A0A840WQ67</accession>
<evidence type="ECO:0000256" key="9">
    <source>
        <dbReference type="ARBA" id="ARBA00038945"/>
    </source>
</evidence>
<evidence type="ECO:0000313" key="17">
    <source>
        <dbReference type="EMBL" id="MBB5517179.1"/>
    </source>
</evidence>
<evidence type="ECO:0000256" key="14">
    <source>
        <dbReference type="ARBA" id="ARBA00042883"/>
    </source>
</evidence>
<evidence type="ECO:0000256" key="6">
    <source>
        <dbReference type="ARBA" id="ARBA00036916"/>
    </source>
</evidence>
<dbReference type="PANTHER" id="PTHR21600:SF91">
    <property type="entry name" value="DUAL-SPECIFICITY RNA PSEUDOURIDINE SYNTHASE RLUA"/>
    <property type="match status" value="1"/>
</dbReference>
<dbReference type="SUPFAM" id="SSF55120">
    <property type="entry name" value="Pseudouridine synthase"/>
    <property type="match status" value="1"/>
</dbReference>
<evidence type="ECO:0000256" key="3">
    <source>
        <dbReference type="ARBA" id="ARBA00022694"/>
    </source>
</evidence>
<dbReference type="GO" id="GO:0008033">
    <property type="term" value="P:tRNA processing"/>
    <property type="evidence" value="ECO:0007669"/>
    <property type="project" value="UniProtKB-KW"/>
</dbReference>
<keyword evidence="4 17" id="KW-0413">Isomerase</keyword>
<dbReference type="EMBL" id="JACIJS010000015">
    <property type="protein sequence ID" value="MBB5517179.1"/>
    <property type="molecule type" value="Genomic_DNA"/>
</dbReference>
<dbReference type="GO" id="GO:0160142">
    <property type="term" value="F:23S rRNA pseudouridine(746) synthase activity"/>
    <property type="evidence" value="ECO:0007669"/>
    <property type="project" value="UniProtKB-EC"/>
</dbReference>
<evidence type="ECO:0000256" key="1">
    <source>
        <dbReference type="ARBA" id="ARBA00010876"/>
    </source>
</evidence>
<comment type="catalytic activity">
    <reaction evidence="5">
        <text>uridine(32) in tRNA = pseudouridine(32) in tRNA</text>
        <dbReference type="Rhea" id="RHEA:42544"/>
        <dbReference type="Rhea" id="RHEA-COMP:10107"/>
        <dbReference type="Rhea" id="RHEA-COMP:10108"/>
        <dbReference type="ChEBI" id="CHEBI:65314"/>
        <dbReference type="ChEBI" id="CHEBI:65315"/>
        <dbReference type="EC" id="5.4.99.28"/>
    </reaction>
</comment>
<comment type="similarity">
    <text evidence="1">Belongs to the pseudouridine synthase RluA family.</text>
</comment>
<keyword evidence="18" id="KW-1185">Reference proteome</keyword>
<evidence type="ECO:0000256" key="12">
    <source>
        <dbReference type="ARBA" id="ARBA00042372"/>
    </source>
</evidence>
<reference evidence="17 18" key="1">
    <citation type="submission" date="2020-08" db="EMBL/GenBank/DDBJ databases">
        <title>Genomic Encyclopedia of Type Strains, Phase IV (KMG-IV): sequencing the most valuable type-strain genomes for metagenomic binning, comparative biology and taxonomic classification.</title>
        <authorList>
            <person name="Goeker M."/>
        </authorList>
    </citation>
    <scope>NUCLEOTIDE SEQUENCE [LARGE SCALE GENOMIC DNA]</scope>
    <source>
        <strain evidence="17 18">DSM 103377</strain>
    </source>
</reference>
<dbReference type="CDD" id="cd02869">
    <property type="entry name" value="PseudoU_synth_RluA_like"/>
    <property type="match status" value="1"/>
</dbReference>
<dbReference type="AlphaFoldDB" id="A0A840WQ67"/>
<comment type="function">
    <text evidence="7">Dual specificity enzyme that catalyzes the synthesis of pseudouridine from uracil-746 in 23S ribosomal RNA and from uracil-32 in the anticodon stem and loop of transfer RNAs.</text>
</comment>
<dbReference type="Pfam" id="PF00849">
    <property type="entry name" value="PseudoU_synth_2"/>
    <property type="match status" value="1"/>
</dbReference>
<gene>
    <name evidence="17" type="ORF">FHS89_003226</name>
</gene>
<keyword evidence="2" id="KW-0698">rRNA processing</keyword>
<dbReference type="InterPro" id="IPR050188">
    <property type="entry name" value="RluA_PseudoU_synthase"/>
</dbReference>
<dbReference type="EC" id="5.4.99.29" evidence="9"/>
<dbReference type="Gene3D" id="3.30.2350.10">
    <property type="entry name" value="Pseudouridine synthase"/>
    <property type="match status" value="1"/>
</dbReference>
<evidence type="ECO:0000313" key="18">
    <source>
        <dbReference type="Proteomes" id="UP000553766"/>
    </source>
</evidence>
<organism evidence="17 18">
    <name type="scientific">Rubricella aquisinus</name>
    <dbReference type="NCBI Taxonomy" id="2028108"/>
    <lineage>
        <taxon>Bacteria</taxon>
        <taxon>Pseudomonadati</taxon>
        <taxon>Pseudomonadota</taxon>
        <taxon>Alphaproteobacteria</taxon>
        <taxon>Rhodobacterales</taxon>
        <taxon>Paracoccaceae</taxon>
        <taxon>Rubricella</taxon>
    </lineage>
</organism>
<evidence type="ECO:0000256" key="10">
    <source>
        <dbReference type="ARBA" id="ARBA00039988"/>
    </source>
</evidence>
<dbReference type="PROSITE" id="PS01129">
    <property type="entry name" value="PSI_RLU"/>
    <property type="match status" value="1"/>
</dbReference>
<evidence type="ECO:0000256" key="8">
    <source>
        <dbReference type="ARBA" id="ARBA00038944"/>
    </source>
</evidence>
<sequence length="216" mass="24053">MKPPPMPDYHPPTDTIEVLHRDESLLVVVKPAGLLSVPGKDPAHADCLLSRLVADDPRVLLVHRLDMDTSGVMVFARTAAAQRHLGLQFERRHLRKTYIARVAGHVAGDQGRIDLPLIADWPNRPLQKVCFETGKPARTDWKVVERGADTTLLRLFPLTGRSHQLRVHCREMGHPILGDRFYGGPPAPRLMLHAARLTLRHPEGGAEVSFSLDVPL</sequence>
<evidence type="ECO:0000256" key="5">
    <source>
        <dbReference type="ARBA" id="ARBA00036184"/>
    </source>
</evidence>
<proteinExistence type="inferred from homology"/>